<dbReference type="Gene3D" id="1.20.58.2220">
    <property type="entry name" value="Formin, FH2 domain"/>
    <property type="match status" value="1"/>
</dbReference>
<evidence type="ECO:0000256" key="2">
    <source>
        <dbReference type="SAM" id="Phobius"/>
    </source>
</evidence>
<dbReference type="SUPFAM" id="SSF101447">
    <property type="entry name" value="Formin homology 2 domain (FH2 domain)"/>
    <property type="match status" value="1"/>
</dbReference>
<dbReference type="AlphaFoldDB" id="A0A024VHR6"/>
<reference evidence="3 4" key="1">
    <citation type="submission" date="2013-02" db="EMBL/GenBank/DDBJ databases">
        <title>The Genome Annotation of Plasmodium falciparum FCH/4.</title>
        <authorList>
            <consortium name="The Broad Institute Genome Sequencing Platform"/>
            <consortium name="The Broad Institute Genome Sequencing Center for Infectious Disease"/>
            <person name="Neafsey D."/>
            <person name="Hoffman S."/>
            <person name="Volkman S."/>
            <person name="Rosenthal P."/>
            <person name="Walker B."/>
            <person name="Young S.K."/>
            <person name="Zeng Q."/>
            <person name="Gargeya S."/>
            <person name="Fitzgerald M."/>
            <person name="Haas B."/>
            <person name="Abouelleil A."/>
            <person name="Allen A.W."/>
            <person name="Alvarado L."/>
            <person name="Arachchi H.M."/>
            <person name="Berlin A.M."/>
            <person name="Chapman S.B."/>
            <person name="Gainer-Dewar J."/>
            <person name="Goldberg J."/>
            <person name="Griggs A."/>
            <person name="Gujja S."/>
            <person name="Hansen M."/>
            <person name="Howarth C."/>
            <person name="Imamovic A."/>
            <person name="Ireland A."/>
            <person name="Larimer J."/>
            <person name="McCowan C."/>
            <person name="Murphy C."/>
            <person name="Pearson M."/>
            <person name="Poon T.W."/>
            <person name="Priest M."/>
            <person name="Roberts A."/>
            <person name="Saif S."/>
            <person name="Shea T."/>
            <person name="Sisk P."/>
            <person name="Sykes S."/>
            <person name="Wortman J."/>
            <person name="Nusbaum C."/>
            <person name="Birren B."/>
        </authorList>
    </citation>
    <scope>NUCLEOTIDE SEQUENCE [LARGE SCALE GENOMIC DNA]</scope>
    <source>
        <strain evidence="3 4">FCH/4</strain>
    </source>
</reference>
<keyword evidence="2" id="KW-0812">Transmembrane</keyword>
<feature type="region of interest" description="Disordered" evidence="1">
    <location>
        <begin position="529"/>
        <end position="551"/>
    </location>
</feature>
<name>A0A024VHR6_PLAFA</name>
<dbReference type="Proteomes" id="UP000030656">
    <property type="component" value="Unassembled WGS sequence"/>
</dbReference>
<evidence type="ECO:0000313" key="3">
    <source>
        <dbReference type="EMBL" id="ETW27416.1"/>
    </source>
</evidence>
<dbReference type="InterPro" id="IPR042201">
    <property type="entry name" value="FH2_Formin_sf"/>
</dbReference>
<keyword evidence="2" id="KW-1133">Transmembrane helix</keyword>
<reference evidence="3 4" key="2">
    <citation type="submission" date="2013-02" db="EMBL/GenBank/DDBJ databases">
        <title>The Genome Sequence of Plasmodium falciparum FCH/4.</title>
        <authorList>
            <consortium name="The Broad Institute Genome Sequencing Platform"/>
            <consortium name="The Broad Institute Genome Sequencing Center for Infectious Disease"/>
            <person name="Neafsey D."/>
            <person name="Cheeseman I."/>
            <person name="Volkman S."/>
            <person name="Adams J."/>
            <person name="Walker B."/>
            <person name="Young S.K."/>
            <person name="Zeng Q."/>
            <person name="Gargeya S."/>
            <person name="Fitzgerald M."/>
            <person name="Haas B."/>
            <person name="Abouelleil A."/>
            <person name="Alvarado L."/>
            <person name="Arachchi H.M."/>
            <person name="Berlin A.M."/>
            <person name="Chapman S.B."/>
            <person name="Dewar J."/>
            <person name="Goldberg J."/>
            <person name="Griggs A."/>
            <person name="Gujja S."/>
            <person name="Hansen M."/>
            <person name="Howarth C."/>
            <person name="Imamovic A."/>
            <person name="Larimer J."/>
            <person name="McCowan C."/>
            <person name="Murphy C."/>
            <person name="Neiman D."/>
            <person name="Pearson M."/>
            <person name="Priest M."/>
            <person name="Roberts A."/>
            <person name="Saif S."/>
            <person name="Shea T."/>
            <person name="Sisk P."/>
            <person name="Sykes S."/>
            <person name="Wortman J."/>
            <person name="Nusbaum C."/>
            <person name="Birren B."/>
        </authorList>
    </citation>
    <scope>NUCLEOTIDE SEQUENCE [LARGE SCALE GENOMIC DNA]</scope>
    <source>
        <strain evidence="3 4">FCH/4</strain>
    </source>
</reference>
<keyword evidence="2" id="KW-0472">Membrane</keyword>
<evidence type="ECO:0000313" key="4">
    <source>
        <dbReference type="Proteomes" id="UP000030656"/>
    </source>
</evidence>
<protein>
    <submittedName>
        <fullName evidence="3">Uncharacterized protein</fullName>
    </submittedName>
</protein>
<dbReference type="OrthoDB" id="377512at2759"/>
<organism evidence="3 4">
    <name type="scientific">Plasmodium falciparum FCH/4</name>
    <dbReference type="NCBI Taxonomy" id="1036724"/>
    <lineage>
        <taxon>Eukaryota</taxon>
        <taxon>Sar</taxon>
        <taxon>Alveolata</taxon>
        <taxon>Apicomplexa</taxon>
        <taxon>Aconoidasida</taxon>
        <taxon>Haemosporida</taxon>
        <taxon>Plasmodiidae</taxon>
        <taxon>Plasmodium</taxon>
        <taxon>Plasmodium (Laverania)</taxon>
    </lineage>
</organism>
<gene>
    <name evidence="3" type="ORF">PFFCH_05188</name>
</gene>
<proteinExistence type="predicted"/>
<accession>A0A024VHR6</accession>
<dbReference type="EMBL" id="KI928068">
    <property type="protein sequence ID" value="ETW27416.1"/>
    <property type="molecule type" value="Genomic_DNA"/>
</dbReference>
<evidence type="ECO:0000256" key="1">
    <source>
        <dbReference type="SAM" id="MobiDB-lite"/>
    </source>
</evidence>
<sequence length="551" mass="66187">MGYFSQAVVIMLCSLKRQNEYKSLKKIIASIILCTCDSSCLEKFLHTIPDENSKNYTLWKETLNKLTSYFGPNKCDEIVERLMIIEEDEYMNKSKKECREKNDYYEGDNIKSNNNIYNIYNNNDEKDIIKHCKLDNDMEFFDDHMNNLSFPFECNEEHNKKYNDIQEEDDEIYEDEQFCLFICRIKNVHKRFGYLLLIDNFDFVYEDLLKNIRNKLSSIELILTKHILLKQLFCNILYICNWLNKPRKYEWFEWNMVVKKLRKLYGYSENGRISKERCIMLILAKHTGEIFTNKELYFLKKISTFYIKDLYDKCIDFINTYLEIKNDIDTEEFLDSCCIHNLKNEIKDNNTSYNHSSKYFLHDKFLGIVKKFVQKNYPKILYIIWNIVLLIKQYLVIILWFNDIKPFFPLFNYPNDDNKQNKFLQDFFVNFVHFFENYNKYIDILKKENLNEKIKNTSNDIFCDTSNININIPSSENEHNTLTNNYDIYTNNRLSHQSTYNAETKKRKSLTNTIDYACLLKRKSAEHKETMEISKPSNAGNFSDVEFEPSD</sequence>
<feature type="transmembrane region" description="Helical" evidence="2">
    <location>
        <begin position="380"/>
        <end position="401"/>
    </location>
</feature>